<dbReference type="GO" id="GO:0005737">
    <property type="term" value="C:cytoplasm"/>
    <property type="evidence" value="ECO:0007669"/>
    <property type="project" value="TreeGrafter"/>
</dbReference>
<dbReference type="GO" id="GO:0016242">
    <property type="term" value="P:negative regulation of macroautophagy"/>
    <property type="evidence" value="ECO:0007669"/>
    <property type="project" value="TreeGrafter"/>
</dbReference>
<dbReference type="GO" id="GO:0004674">
    <property type="term" value="F:protein serine/threonine kinase activity"/>
    <property type="evidence" value="ECO:0007669"/>
    <property type="project" value="TreeGrafter"/>
</dbReference>
<evidence type="ECO:0000313" key="4">
    <source>
        <dbReference type="Proteomes" id="UP001331761"/>
    </source>
</evidence>
<dbReference type="PANTHER" id="PTHR11139">
    <property type="entry name" value="ATAXIA TELANGIECTASIA MUTATED ATM -RELATED"/>
    <property type="match status" value="1"/>
</dbReference>
<feature type="non-terminal residue" evidence="3">
    <location>
        <position position="268"/>
    </location>
</feature>
<dbReference type="SUPFAM" id="SSF48371">
    <property type="entry name" value="ARM repeat"/>
    <property type="match status" value="1"/>
</dbReference>
<sequence length="268" mass="29925">MTINHLSILVLLGENVSEAALDGLWKALNTANSVAHLRESVVAAMPNDLVVAESLLTSDSHFTSLWAQVRQRRSVFYNLAVSSYFSYISQLGGKTMKANKGTIGSVSATLRILGLLAKHADFLHEVIDQGLRITNEHLWKDILPQLFARLSHPVKEVRESLLGLLSRLCYSAPHAIVFQAVAGASSSMLVANDDDVIEAIEKDDDESSNKERCLMFEGCRILVSVLEGHYPNLVKDVREFVNELQRINLLNEERWTFVLANLDHEMEK</sequence>
<feature type="domain" description="FAT" evidence="2">
    <location>
        <begin position="1"/>
        <end position="186"/>
    </location>
</feature>
<gene>
    <name evidence="3" type="ORF">GCK32_014684</name>
</gene>
<dbReference type="PROSITE" id="PS51189">
    <property type="entry name" value="FAT"/>
    <property type="match status" value="1"/>
</dbReference>
<dbReference type="EMBL" id="WIXE01000603">
    <property type="protein sequence ID" value="KAK5986452.1"/>
    <property type="molecule type" value="Genomic_DNA"/>
</dbReference>
<organism evidence="3 4">
    <name type="scientific">Trichostrongylus colubriformis</name>
    <name type="common">Black scour worm</name>
    <dbReference type="NCBI Taxonomy" id="6319"/>
    <lineage>
        <taxon>Eukaryota</taxon>
        <taxon>Metazoa</taxon>
        <taxon>Ecdysozoa</taxon>
        <taxon>Nematoda</taxon>
        <taxon>Chromadorea</taxon>
        <taxon>Rhabditida</taxon>
        <taxon>Rhabditina</taxon>
        <taxon>Rhabditomorpha</taxon>
        <taxon>Strongyloidea</taxon>
        <taxon>Trichostrongylidae</taxon>
        <taxon>Trichostrongylus</taxon>
    </lineage>
</organism>
<comment type="caution">
    <text evidence="3">The sequence shown here is derived from an EMBL/GenBank/DDBJ whole genome shotgun (WGS) entry which is preliminary data.</text>
</comment>
<keyword evidence="1" id="KW-0732">Signal</keyword>
<reference evidence="3 4" key="1">
    <citation type="submission" date="2019-10" db="EMBL/GenBank/DDBJ databases">
        <title>Assembly and Annotation for the nematode Trichostrongylus colubriformis.</title>
        <authorList>
            <person name="Martin J."/>
        </authorList>
    </citation>
    <scope>NUCLEOTIDE SEQUENCE [LARGE SCALE GENOMIC DNA]</scope>
    <source>
        <strain evidence="3">G859</strain>
        <tissue evidence="3">Whole worm</tissue>
    </source>
</reference>
<feature type="chain" id="PRO_5042917757" description="FAT domain-containing protein" evidence="1">
    <location>
        <begin position="20"/>
        <end position="268"/>
    </location>
</feature>
<proteinExistence type="predicted"/>
<dbReference type="PANTHER" id="PTHR11139:SF119">
    <property type="entry name" value="SERINE_THREONINE-PROTEIN KINASE SMG1"/>
    <property type="match status" value="1"/>
</dbReference>
<dbReference type="Proteomes" id="UP001331761">
    <property type="component" value="Unassembled WGS sequence"/>
</dbReference>
<dbReference type="GO" id="GO:0031932">
    <property type="term" value="C:TORC2 complex"/>
    <property type="evidence" value="ECO:0007669"/>
    <property type="project" value="TreeGrafter"/>
</dbReference>
<evidence type="ECO:0000256" key="1">
    <source>
        <dbReference type="SAM" id="SignalP"/>
    </source>
</evidence>
<protein>
    <recommendedName>
        <fullName evidence="2">FAT domain-containing protein</fullName>
    </recommendedName>
</protein>
<dbReference type="InterPro" id="IPR014009">
    <property type="entry name" value="PIK_FAT"/>
</dbReference>
<dbReference type="GO" id="GO:0031931">
    <property type="term" value="C:TORC1 complex"/>
    <property type="evidence" value="ECO:0007669"/>
    <property type="project" value="TreeGrafter"/>
</dbReference>
<name>A0AAN8FYB6_TRICO</name>
<keyword evidence="4" id="KW-1185">Reference proteome</keyword>
<dbReference type="InterPro" id="IPR050517">
    <property type="entry name" value="DDR_Repair_Kinase"/>
</dbReference>
<dbReference type="GO" id="GO:0005634">
    <property type="term" value="C:nucleus"/>
    <property type="evidence" value="ECO:0007669"/>
    <property type="project" value="TreeGrafter"/>
</dbReference>
<accession>A0AAN8FYB6</accession>
<dbReference type="InterPro" id="IPR016024">
    <property type="entry name" value="ARM-type_fold"/>
</dbReference>
<dbReference type="AlphaFoldDB" id="A0AAN8FYB6"/>
<dbReference type="GO" id="GO:0031929">
    <property type="term" value="P:TOR signaling"/>
    <property type="evidence" value="ECO:0007669"/>
    <property type="project" value="TreeGrafter"/>
</dbReference>
<evidence type="ECO:0000313" key="3">
    <source>
        <dbReference type="EMBL" id="KAK5986452.1"/>
    </source>
</evidence>
<feature type="signal peptide" evidence="1">
    <location>
        <begin position="1"/>
        <end position="19"/>
    </location>
</feature>
<evidence type="ECO:0000259" key="2">
    <source>
        <dbReference type="PROSITE" id="PS51189"/>
    </source>
</evidence>